<protein>
    <recommendedName>
        <fullName evidence="6">AP2/ERF domain-containing protein</fullName>
    </recommendedName>
</protein>
<dbReference type="PANTHER" id="PTHR32467:SF157">
    <property type="entry name" value="AP2-LIKE ETHYLENE-RESPONSIVE TRANSCRIPTION FACTOR CRL5"/>
    <property type="match status" value="1"/>
</dbReference>
<keyword evidence="2" id="KW-0805">Transcription regulation</keyword>
<dbReference type="Proteomes" id="UP001472677">
    <property type="component" value="Unassembled WGS sequence"/>
</dbReference>
<evidence type="ECO:0000313" key="7">
    <source>
        <dbReference type="EMBL" id="KAK8482667.1"/>
    </source>
</evidence>
<keyword evidence="8" id="KW-1185">Reference proteome</keyword>
<keyword evidence="5" id="KW-0539">Nucleus</keyword>
<dbReference type="PROSITE" id="PS51032">
    <property type="entry name" value="AP2_ERF"/>
    <property type="match status" value="1"/>
</dbReference>
<evidence type="ECO:0000256" key="2">
    <source>
        <dbReference type="ARBA" id="ARBA00023015"/>
    </source>
</evidence>
<keyword evidence="3" id="KW-0238">DNA-binding</keyword>
<dbReference type="PANTHER" id="PTHR32467">
    <property type="entry name" value="AP2-LIKE ETHYLENE-RESPONSIVE TRANSCRIPTION FACTOR"/>
    <property type="match status" value="1"/>
</dbReference>
<keyword evidence="4" id="KW-0804">Transcription</keyword>
<reference evidence="7 8" key="1">
    <citation type="journal article" date="2024" name="G3 (Bethesda)">
        <title>Genome assembly of Hibiscus sabdariffa L. provides insights into metabolisms of medicinal natural products.</title>
        <authorList>
            <person name="Kim T."/>
        </authorList>
    </citation>
    <scope>NUCLEOTIDE SEQUENCE [LARGE SCALE GENOMIC DNA]</scope>
    <source>
        <strain evidence="7">TK-2024</strain>
        <tissue evidence="7">Old leaves</tissue>
    </source>
</reference>
<accession>A0ABR1ZQ17</accession>
<feature type="domain" description="AP2/ERF" evidence="6">
    <location>
        <begin position="55"/>
        <end position="136"/>
    </location>
</feature>
<proteinExistence type="predicted"/>
<organism evidence="7 8">
    <name type="scientific">Hibiscus sabdariffa</name>
    <name type="common">roselle</name>
    <dbReference type="NCBI Taxonomy" id="183260"/>
    <lineage>
        <taxon>Eukaryota</taxon>
        <taxon>Viridiplantae</taxon>
        <taxon>Streptophyta</taxon>
        <taxon>Embryophyta</taxon>
        <taxon>Tracheophyta</taxon>
        <taxon>Spermatophyta</taxon>
        <taxon>Magnoliopsida</taxon>
        <taxon>eudicotyledons</taxon>
        <taxon>Gunneridae</taxon>
        <taxon>Pentapetalae</taxon>
        <taxon>rosids</taxon>
        <taxon>malvids</taxon>
        <taxon>Malvales</taxon>
        <taxon>Malvaceae</taxon>
        <taxon>Malvoideae</taxon>
        <taxon>Hibiscus</taxon>
    </lineage>
</organism>
<evidence type="ECO:0000259" key="6">
    <source>
        <dbReference type="PROSITE" id="PS51032"/>
    </source>
</evidence>
<evidence type="ECO:0000256" key="3">
    <source>
        <dbReference type="ARBA" id="ARBA00023125"/>
    </source>
</evidence>
<sequence>MKLKLSVDNNGATLVIAREPRASIATCTDCKNLVKGLSAPSKDKDSVDSNPSVAQLSMVEHHLWSIAVGKMKIEVLNSVVDSRLQIFCIIGRDVGDKDLYFGTFSTQEEVVEYYDIVAIKFHGVNVVSRVDTTSYDVERIKANNTQVFRELAS</sequence>
<evidence type="ECO:0000256" key="5">
    <source>
        <dbReference type="ARBA" id="ARBA00023242"/>
    </source>
</evidence>
<gene>
    <name evidence="7" type="ORF">V6N12_001541</name>
</gene>
<evidence type="ECO:0000313" key="8">
    <source>
        <dbReference type="Proteomes" id="UP001472677"/>
    </source>
</evidence>
<comment type="subcellular location">
    <subcellularLocation>
        <location evidence="1">Nucleus</location>
    </subcellularLocation>
</comment>
<dbReference type="InterPro" id="IPR001471">
    <property type="entry name" value="AP2/ERF_dom"/>
</dbReference>
<dbReference type="EMBL" id="JBBPBM010001680">
    <property type="protein sequence ID" value="KAK8482667.1"/>
    <property type="molecule type" value="Genomic_DNA"/>
</dbReference>
<evidence type="ECO:0000256" key="1">
    <source>
        <dbReference type="ARBA" id="ARBA00004123"/>
    </source>
</evidence>
<name>A0ABR1ZQ17_9ROSI</name>
<evidence type="ECO:0000256" key="4">
    <source>
        <dbReference type="ARBA" id="ARBA00023163"/>
    </source>
</evidence>
<comment type="caution">
    <text evidence="7">The sequence shown here is derived from an EMBL/GenBank/DDBJ whole genome shotgun (WGS) entry which is preliminary data.</text>
</comment>